<name>A0A158DMR5_9BURK</name>
<dbReference type="STRING" id="1777137.AWB76_07211"/>
<reference evidence="3" key="1">
    <citation type="submission" date="2016-01" db="EMBL/GenBank/DDBJ databases">
        <authorList>
            <person name="Peeters Charlotte."/>
        </authorList>
    </citation>
    <scope>NUCLEOTIDE SEQUENCE [LARGE SCALE GENOMIC DNA]</scope>
</reference>
<proteinExistence type="predicted"/>
<gene>
    <name evidence="2" type="ORF">AWB76_07211</name>
</gene>
<accession>A0A158DMR5</accession>
<dbReference type="Proteomes" id="UP000054624">
    <property type="component" value="Unassembled WGS sequence"/>
</dbReference>
<dbReference type="EMBL" id="FCOI02000046">
    <property type="protein sequence ID" value="SAK95884.1"/>
    <property type="molecule type" value="Genomic_DNA"/>
</dbReference>
<evidence type="ECO:0000256" key="1">
    <source>
        <dbReference type="SAM" id="MobiDB-lite"/>
    </source>
</evidence>
<sequence length="442" mass="46463">MAFTINSAQNVMGLPDLGYDQLPSYLSQAMIENQQTGFPNDTGMPASSFVPMQNWLNAPLQKAAGDSPVAQAMQDPQQTPTPVSQAMDGSQWNPSMISSAMTNPSAVQAMFDTQAMNPNMAMAHGLISAGAALGGAKDLGKGLAAAGQGFADGFDNTLNQQRSLNTPKVTPLGQDGAFSMVQLPGQQPQIMANQDVQDYVMGKVKAQKAFELANDVAKQRMEQQRAASKLDQTQGQQALPVLTNLQQSQAGIDAAKSLTDTLKTDTARAGYLKAYAALPTMAQRAAAAVGGGAMAQAAADYNTLNNAKIDGAKMEVAGLNGSLSNDEWTRAVGSVPSPSDAPAVWDAYYERAQPILKSRTDFYRDVVKRGSDAATREVNPYGPNQRPSIGIPQDPAAPQAHAAKPSTGTGNQPVQVSSFAEAAKLPSGTIFLDPNGHPRKVP</sequence>
<evidence type="ECO:0000313" key="3">
    <source>
        <dbReference type="Proteomes" id="UP000054624"/>
    </source>
</evidence>
<evidence type="ECO:0000313" key="2">
    <source>
        <dbReference type="EMBL" id="SAK95884.1"/>
    </source>
</evidence>
<keyword evidence="3" id="KW-1185">Reference proteome</keyword>
<feature type="region of interest" description="Disordered" evidence="1">
    <location>
        <begin position="374"/>
        <end position="415"/>
    </location>
</feature>
<dbReference type="RefSeq" id="WP_061164739.1">
    <property type="nucleotide sequence ID" value="NZ_FCOI02000046.1"/>
</dbReference>
<organism evidence="2 3">
    <name type="scientific">Caballeronia temeraria</name>
    <dbReference type="NCBI Taxonomy" id="1777137"/>
    <lineage>
        <taxon>Bacteria</taxon>
        <taxon>Pseudomonadati</taxon>
        <taxon>Pseudomonadota</taxon>
        <taxon>Betaproteobacteria</taxon>
        <taxon>Burkholderiales</taxon>
        <taxon>Burkholderiaceae</taxon>
        <taxon>Caballeronia</taxon>
    </lineage>
</organism>
<protein>
    <submittedName>
        <fullName evidence="2">Uncharacterized protein</fullName>
    </submittedName>
</protein>
<feature type="compositionally biased region" description="Polar residues" evidence="1">
    <location>
        <begin position="406"/>
        <end position="415"/>
    </location>
</feature>
<feature type="compositionally biased region" description="Low complexity" evidence="1">
    <location>
        <begin position="392"/>
        <end position="405"/>
    </location>
</feature>
<dbReference type="AlphaFoldDB" id="A0A158DMR5"/>